<dbReference type="PROSITE" id="PS50966">
    <property type="entry name" value="ZF_SWIM"/>
    <property type="match status" value="1"/>
</dbReference>
<comment type="similarity">
    <text evidence="1 6">Belongs to the FHY3/FAR1 family.</text>
</comment>
<dbReference type="Pfam" id="PF10551">
    <property type="entry name" value="MULE"/>
    <property type="match status" value="1"/>
</dbReference>
<dbReference type="GO" id="GO:0006355">
    <property type="term" value="P:regulation of DNA-templated transcription"/>
    <property type="evidence" value="ECO:0007669"/>
    <property type="project" value="UniProtKB-UniRule"/>
</dbReference>
<dbReference type="PANTHER" id="PTHR31669:SF302">
    <property type="entry name" value="PROTEIN FAR1-RELATED SEQUENCE"/>
    <property type="match status" value="1"/>
</dbReference>
<dbReference type="SMART" id="SM00575">
    <property type="entry name" value="ZnF_PMZ"/>
    <property type="match status" value="1"/>
</dbReference>
<evidence type="ECO:0000313" key="9">
    <source>
        <dbReference type="Proteomes" id="UP001604336"/>
    </source>
</evidence>
<evidence type="ECO:0000256" key="2">
    <source>
        <dbReference type="ARBA" id="ARBA00022723"/>
    </source>
</evidence>
<feature type="domain" description="SWIM-type" evidence="7">
    <location>
        <begin position="98"/>
        <end position="130"/>
    </location>
</feature>
<evidence type="ECO:0000256" key="6">
    <source>
        <dbReference type="RuleBase" id="RU367018"/>
    </source>
</evidence>
<evidence type="ECO:0000256" key="1">
    <source>
        <dbReference type="ARBA" id="ARBA00005889"/>
    </source>
</evidence>
<protein>
    <recommendedName>
        <fullName evidence="6">Protein FAR1-RELATED SEQUENCE</fullName>
    </recommendedName>
</protein>
<evidence type="ECO:0000313" key="8">
    <source>
        <dbReference type="EMBL" id="KAL2532451.1"/>
    </source>
</evidence>
<evidence type="ECO:0000259" key="7">
    <source>
        <dbReference type="PROSITE" id="PS50966"/>
    </source>
</evidence>
<evidence type="ECO:0000256" key="5">
    <source>
        <dbReference type="PROSITE-ProRule" id="PRU00325"/>
    </source>
</evidence>
<evidence type="ECO:0000256" key="4">
    <source>
        <dbReference type="ARBA" id="ARBA00022833"/>
    </source>
</evidence>
<dbReference type="EMBL" id="JBFOLK010000002">
    <property type="protein sequence ID" value="KAL2532451.1"/>
    <property type="molecule type" value="Genomic_DNA"/>
</dbReference>
<dbReference type="GO" id="GO:0008270">
    <property type="term" value="F:zinc ion binding"/>
    <property type="evidence" value="ECO:0007669"/>
    <property type="project" value="UniProtKB-UniRule"/>
</dbReference>
<accession>A0ABD1V543</accession>
<keyword evidence="9" id="KW-1185">Reference proteome</keyword>
<dbReference type="InterPro" id="IPR006564">
    <property type="entry name" value="Znf_PMZ"/>
</dbReference>
<dbReference type="InterPro" id="IPR018289">
    <property type="entry name" value="MULE_transposase_dom"/>
</dbReference>
<name>A0ABD1V543_9LAMI</name>
<evidence type="ECO:0000256" key="3">
    <source>
        <dbReference type="ARBA" id="ARBA00022771"/>
    </source>
</evidence>
<keyword evidence="3 5" id="KW-0863">Zinc-finger</keyword>
<keyword evidence="4 6" id="KW-0862">Zinc</keyword>
<dbReference type="InterPro" id="IPR031052">
    <property type="entry name" value="FHY3/FAR1"/>
</dbReference>
<sequence>MILAPFVGVNHHRQTIVFACGLLSDESTESFVWLFSKFLEAMPNHNPPGLIITDQDAAISKAMSMQIAKSDVSRYDGTSDGSDIYEKYIFDQHRELTYYTANDYVTCSCRMFEFNGYLCRHMLRYLKKKQVMLLPDKYILRRWTKKVKIGSIYDDTACLSFDEGSNQSLMARHGILAPKASLLVDDACLKDARSNFLLGEFDKLHQTQRY</sequence>
<dbReference type="GO" id="GO:0005634">
    <property type="term" value="C:nucleus"/>
    <property type="evidence" value="ECO:0007669"/>
    <property type="project" value="UniProtKB-SubCell"/>
</dbReference>
<dbReference type="PANTHER" id="PTHR31669">
    <property type="entry name" value="PROTEIN FAR1-RELATED SEQUENCE 10-RELATED"/>
    <property type="match status" value="1"/>
</dbReference>
<comment type="caution">
    <text evidence="8">The sequence shown here is derived from an EMBL/GenBank/DDBJ whole genome shotgun (WGS) entry which is preliminary data.</text>
</comment>
<keyword evidence="2 6" id="KW-0479">Metal-binding</keyword>
<gene>
    <name evidence="8" type="ORF">Adt_05802</name>
</gene>
<reference evidence="9" key="1">
    <citation type="submission" date="2024-07" db="EMBL/GenBank/DDBJ databases">
        <title>Two chromosome-level genome assemblies of Korean endemic species Abeliophyllum distichum and Forsythia ovata (Oleaceae).</title>
        <authorList>
            <person name="Jang H."/>
        </authorList>
    </citation>
    <scope>NUCLEOTIDE SEQUENCE [LARGE SCALE GENOMIC DNA]</scope>
</reference>
<comment type="function">
    <text evidence="6">Putative transcription activator involved in regulating light control of development.</text>
</comment>
<dbReference type="Pfam" id="PF04434">
    <property type="entry name" value="SWIM"/>
    <property type="match status" value="1"/>
</dbReference>
<dbReference type="Proteomes" id="UP001604336">
    <property type="component" value="Unassembled WGS sequence"/>
</dbReference>
<comment type="subcellular location">
    <subcellularLocation>
        <location evidence="6">Nucleus</location>
    </subcellularLocation>
</comment>
<dbReference type="InterPro" id="IPR007527">
    <property type="entry name" value="Znf_SWIM"/>
</dbReference>
<keyword evidence="6" id="KW-0539">Nucleus</keyword>
<proteinExistence type="inferred from homology"/>
<dbReference type="AlphaFoldDB" id="A0ABD1V543"/>
<organism evidence="8 9">
    <name type="scientific">Abeliophyllum distichum</name>
    <dbReference type="NCBI Taxonomy" id="126358"/>
    <lineage>
        <taxon>Eukaryota</taxon>
        <taxon>Viridiplantae</taxon>
        <taxon>Streptophyta</taxon>
        <taxon>Embryophyta</taxon>
        <taxon>Tracheophyta</taxon>
        <taxon>Spermatophyta</taxon>
        <taxon>Magnoliopsida</taxon>
        <taxon>eudicotyledons</taxon>
        <taxon>Gunneridae</taxon>
        <taxon>Pentapetalae</taxon>
        <taxon>asterids</taxon>
        <taxon>lamiids</taxon>
        <taxon>Lamiales</taxon>
        <taxon>Oleaceae</taxon>
        <taxon>Forsythieae</taxon>
        <taxon>Abeliophyllum</taxon>
    </lineage>
</organism>